<dbReference type="Pfam" id="PF13620">
    <property type="entry name" value="CarboxypepD_reg"/>
    <property type="match status" value="1"/>
</dbReference>
<feature type="domain" description="Outer membrane protein beta-barrel" evidence="3">
    <location>
        <begin position="430"/>
        <end position="889"/>
    </location>
</feature>
<feature type="chain" id="PRO_5020222070" evidence="2">
    <location>
        <begin position="21"/>
        <end position="901"/>
    </location>
</feature>
<evidence type="ECO:0000313" key="5">
    <source>
        <dbReference type="Proteomes" id="UP000294830"/>
    </source>
</evidence>
<keyword evidence="4" id="KW-0121">Carboxypeptidase</keyword>
<evidence type="ECO:0000313" key="4">
    <source>
        <dbReference type="EMBL" id="TCN64711.1"/>
    </source>
</evidence>
<comment type="caution">
    <text evidence="4">The sequence shown here is derived from an EMBL/GenBank/DDBJ whole genome shotgun (WGS) entry which is preliminary data.</text>
</comment>
<reference evidence="4 5" key="1">
    <citation type="submission" date="2019-03" db="EMBL/GenBank/DDBJ databases">
        <title>Genomic Encyclopedia of Archaeal and Bacterial Type Strains, Phase II (KMG-II): from individual species to whole genera.</title>
        <authorList>
            <person name="Goeker M."/>
        </authorList>
    </citation>
    <scope>NUCLEOTIDE SEQUENCE [LARGE SCALE GENOMIC DNA]</scope>
    <source>
        <strain evidence="4 5">RL-C</strain>
    </source>
</reference>
<keyword evidence="2" id="KW-0732">Signal</keyword>
<dbReference type="EMBL" id="SLWB01000012">
    <property type="protein sequence ID" value="TCN64711.1"/>
    <property type="molecule type" value="Genomic_DNA"/>
</dbReference>
<dbReference type="RefSeq" id="WP_131839856.1">
    <property type="nucleotide sequence ID" value="NZ_SLWB01000012.1"/>
</dbReference>
<feature type="compositionally biased region" description="Low complexity" evidence="1">
    <location>
        <begin position="347"/>
        <end position="357"/>
    </location>
</feature>
<keyword evidence="5" id="KW-1185">Reference proteome</keyword>
<evidence type="ECO:0000256" key="2">
    <source>
        <dbReference type="SAM" id="SignalP"/>
    </source>
</evidence>
<name>A0A4R2E9D8_9BACT</name>
<dbReference type="InterPro" id="IPR041700">
    <property type="entry name" value="OMP_b-brl_3"/>
</dbReference>
<organism evidence="4 5">
    <name type="scientific">Acetobacteroides hydrogenigenes</name>
    <dbReference type="NCBI Taxonomy" id="979970"/>
    <lineage>
        <taxon>Bacteria</taxon>
        <taxon>Pseudomonadati</taxon>
        <taxon>Bacteroidota</taxon>
        <taxon>Bacteroidia</taxon>
        <taxon>Bacteroidales</taxon>
        <taxon>Rikenellaceae</taxon>
        <taxon>Acetobacteroides</taxon>
    </lineage>
</organism>
<accession>A0A4R2E9D8</accession>
<evidence type="ECO:0000259" key="3">
    <source>
        <dbReference type="Pfam" id="PF14905"/>
    </source>
</evidence>
<keyword evidence="4" id="KW-0378">Hydrolase</keyword>
<dbReference type="SUPFAM" id="SSF49464">
    <property type="entry name" value="Carboxypeptidase regulatory domain-like"/>
    <property type="match status" value="1"/>
</dbReference>
<dbReference type="InterPro" id="IPR008969">
    <property type="entry name" value="CarboxyPept-like_regulatory"/>
</dbReference>
<dbReference type="OrthoDB" id="603275at2"/>
<dbReference type="SUPFAM" id="SSF56935">
    <property type="entry name" value="Porins"/>
    <property type="match status" value="1"/>
</dbReference>
<feature type="compositionally biased region" description="Basic and acidic residues" evidence="1">
    <location>
        <begin position="328"/>
        <end position="343"/>
    </location>
</feature>
<gene>
    <name evidence="4" type="ORF">CLV25_11238</name>
</gene>
<feature type="region of interest" description="Disordered" evidence="1">
    <location>
        <begin position="326"/>
        <end position="357"/>
    </location>
</feature>
<protein>
    <submittedName>
        <fullName evidence="4">Carboxypeptidase family protein</fullName>
    </submittedName>
</protein>
<sequence length="901" mass="99222">MWRFLGLLALSFTAAIPALSQGKLSVVGYVSDSTGKKAVEFAVVALLSSRDSSVVGSAVTDVNGVFEVRNVVPGRFLVRVSHMSFESMAKRIVARSETGVFNAGNIRLARKQIALDEVVVVGKSTPIRIAKDTLEFNAGSYRPREQDVVADVLRKLPGVTVAKDGSVTINGKPVTQIMVDGKKFFLNDPSLATQNLPADIVDKIQVVNKKSDQAEFTKVDDGQTEKVINLTLKKEKKRGIFGSYRLGAGSNDSYDLGARIGGFRNATQAVAMGNYNNINRQGTGSGVAFPNASRQGILTSGNAALNLNYEPNSKLNANGSYRFGYGSSDRETNSNRQTFEDKGTFNSDSYSSGNSLSRSHSMYSRIEYRHDTTLSLIITPNVQLSTGDSYDEGSSHLFDENAALVNSEERTSSRISESVNYGLGLLVQKRLKHPRQTLSVSMDSRANDSSSDVLTFQKNYYAVKDSTNIRNQSIDVDGGGGSFSSRLAYTHPIGKYLTAEFSYRFQYGTSRSTNAAFDFNPSTGNYDVENSLYSKNYRNSECKNAAGVYLNFAKGALVANIGANANVVNQDYRNQIGFVWLDTALVFRNISPSLVVSFSHKESHDVRFSYNGNTRQPSVEQLHPVQNPSTPNSIQLGNSSLKEEFNHNLSLSYSYFNKETFFSFNNSLSGSITSDAIVGKSYRDDLGKYYHQAVNVDGRYQLGSFTTVGKSVLANKLHLSVSVDVDYSRTPGFANLVKYFSNQFAVEEGLKAYLTLDFLEVGADCSYSYNLVRYEGLSGYSSIQYTRKRYSSLAVEGSITARLPGNFEVKSTLDASRKYGDLSSGGDKSYLWNGAITKKFLKNKSLSLTVMAFDILNKYKPYSRNVSASYIEEVRYKSMSQLFMATLSYTLNKFGGDVRRK</sequence>
<feature type="signal peptide" evidence="2">
    <location>
        <begin position="1"/>
        <end position="20"/>
    </location>
</feature>
<proteinExistence type="predicted"/>
<dbReference type="Pfam" id="PF14905">
    <property type="entry name" value="OMP_b-brl_3"/>
    <property type="match status" value="1"/>
</dbReference>
<evidence type="ECO:0000256" key="1">
    <source>
        <dbReference type="SAM" id="MobiDB-lite"/>
    </source>
</evidence>
<keyword evidence="4" id="KW-0645">Protease</keyword>
<dbReference type="Proteomes" id="UP000294830">
    <property type="component" value="Unassembled WGS sequence"/>
</dbReference>
<dbReference type="GO" id="GO:0004180">
    <property type="term" value="F:carboxypeptidase activity"/>
    <property type="evidence" value="ECO:0007669"/>
    <property type="project" value="UniProtKB-KW"/>
</dbReference>
<dbReference type="AlphaFoldDB" id="A0A4R2E9D8"/>